<dbReference type="AlphaFoldDB" id="A0A8X6TZR0"/>
<protein>
    <submittedName>
        <fullName evidence="1">Uncharacterized protein</fullName>
    </submittedName>
</protein>
<gene>
    <name evidence="1" type="ORF">NPIL_660421</name>
</gene>
<dbReference type="Proteomes" id="UP000887013">
    <property type="component" value="Unassembled WGS sequence"/>
</dbReference>
<proteinExistence type="predicted"/>
<evidence type="ECO:0000313" key="1">
    <source>
        <dbReference type="EMBL" id="GFT63439.1"/>
    </source>
</evidence>
<reference evidence="1" key="1">
    <citation type="submission" date="2020-08" db="EMBL/GenBank/DDBJ databases">
        <title>Multicomponent nature underlies the extraordinary mechanical properties of spider dragline silk.</title>
        <authorList>
            <person name="Kono N."/>
            <person name="Nakamura H."/>
            <person name="Mori M."/>
            <person name="Yoshida Y."/>
            <person name="Ohtoshi R."/>
            <person name="Malay A.D."/>
            <person name="Moran D.A.P."/>
            <person name="Tomita M."/>
            <person name="Numata K."/>
            <person name="Arakawa K."/>
        </authorList>
    </citation>
    <scope>NUCLEOTIDE SEQUENCE</scope>
</reference>
<dbReference type="EMBL" id="BMAW01068237">
    <property type="protein sequence ID" value="GFT63439.1"/>
    <property type="molecule type" value="Genomic_DNA"/>
</dbReference>
<evidence type="ECO:0000313" key="2">
    <source>
        <dbReference type="Proteomes" id="UP000887013"/>
    </source>
</evidence>
<comment type="caution">
    <text evidence="1">The sequence shown here is derived from an EMBL/GenBank/DDBJ whole genome shotgun (WGS) entry which is preliminary data.</text>
</comment>
<sequence length="68" mass="7638">MMRIKDCGKPKRLPASRALLVPAADSDADVSISDETLAERIYLRLGRPDLTRSSFLKSLNKLYETCHC</sequence>
<keyword evidence="2" id="KW-1185">Reference proteome</keyword>
<accession>A0A8X6TZR0</accession>
<organism evidence="1 2">
    <name type="scientific">Nephila pilipes</name>
    <name type="common">Giant wood spider</name>
    <name type="synonym">Nephila maculata</name>
    <dbReference type="NCBI Taxonomy" id="299642"/>
    <lineage>
        <taxon>Eukaryota</taxon>
        <taxon>Metazoa</taxon>
        <taxon>Ecdysozoa</taxon>
        <taxon>Arthropoda</taxon>
        <taxon>Chelicerata</taxon>
        <taxon>Arachnida</taxon>
        <taxon>Araneae</taxon>
        <taxon>Araneomorphae</taxon>
        <taxon>Entelegynae</taxon>
        <taxon>Araneoidea</taxon>
        <taxon>Nephilidae</taxon>
        <taxon>Nephila</taxon>
    </lineage>
</organism>
<name>A0A8X6TZR0_NEPPI</name>